<dbReference type="GO" id="GO:0016020">
    <property type="term" value="C:membrane"/>
    <property type="evidence" value="ECO:0007669"/>
    <property type="project" value="InterPro"/>
</dbReference>
<dbReference type="EMBL" id="CP009286">
    <property type="protein sequence ID" value="AIQ64441.1"/>
    <property type="molecule type" value="Genomic_DNA"/>
</dbReference>
<comment type="subcellular location">
    <subcellularLocation>
        <location evidence="1">Cell membrane</location>
    </subcellularLocation>
</comment>
<evidence type="ECO:0000313" key="8">
    <source>
        <dbReference type="EMBL" id="AIQ64441.1"/>
    </source>
</evidence>
<evidence type="ECO:0000256" key="4">
    <source>
        <dbReference type="ARBA" id="ARBA00022989"/>
    </source>
</evidence>
<evidence type="ECO:0000256" key="7">
    <source>
        <dbReference type="SAM" id="Phobius"/>
    </source>
</evidence>
<keyword evidence="8" id="KW-0966">Cell projection</keyword>
<keyword evidence="3 7" id="KW-0812">Transmembrane</keyword>
<dbReference type="InterPro" id="IPR022781">
    <property type="entry name" value="Flagellar_biosynth_FliO"/>
</dbReference>
<keyword evidence="2" id="KW-1003">Cell membrane</keyword>
<gene>
    <name evidence="8" type="ORF">PSTEL_16385</name>
</gene>
<evidence type="ECO:0000313" key="9">
    <source>
        <dbReference type="Proteomes" id="UP000029507"/>
    </source>
</evidence>
<organism evidence="8 9">
    <name type="scientific">Paenibacillus stellifer</name>
    <dbReference type="NCBI Taxonomy" id="169760"/>
    <lineage>
        <taxon>Bacteria</taxon>
        <taxon>Bacillati</taxon>
        <taxon>Bacillota</taxon>
        <taxon>Bacilli</taxon>
        <taxon>Bacillales</taxon>
        <taxon>Paenibacillaceae</taxon>
        <taxon>Paenibacillus</taxon>
    </lineage>
</organism>
<dbReference type="KEGG" id="pste:PSTEL_16385"/>
<dbReference type="STRING" id="169760.PSTEL_16385"/>
<keyword evidence="5 7" id="KW-0472">Membrane</keyword>
<dbReference type="Pfam" id="PF04347">
    <property type="entry name" value="FliO"/>
    <property type="match status" value="1"/>
</dbReference>
<dbReference type="AlphaFoldDB" id="A0A089LSE6"/>
<evidence type="ECO:0000256" key="5">
    <source>
        <dbReference type="ARBA" id="ARBA00023136"/>
    </source>
</evidence>
<name>A0A089LSE6_9BACL</name>
<sequence>MPSNSGFDGGSTTLNLINVILALIVILVLIVLLIRFLGRRNQSWMSNRSIRTLGAVGLGPSKSLQVIEIGESLYIIGVGENVTMLDKITDPEEAAVIMAAFEEQSSSAGHLFKTVGDKLKGRFQGKVSSEEINLNDNSAFYEMLNSKLRSAPDRKKELEELLDEDDKKNRQEET</sequence>
<reference evidence="8 9" key="1">
    <citation type="submission" date="2014-08" db="EMBL/GenBank/DDBJ databases">
        <title>Comparative genomics of the Paenibacillus odorifer group.</title>
        <authorList>
            <person name="den Bakker H.C."/>
            <person name="Tsai Y.-C."/>
            <person name="Martin N."/>
            <person name="Korlach J."/>
            <person name="Wiedmann M."/>
        </authorList>
    </citation>
    <scope>NUCLEOTIDE SEQUENCE [LARGE SCALE GENOMIC DNA]</scope>
    <source>
        <strain evidence="8 9">DSM 14472</strain>
    </source>
</reference>
<proteinExistence type="predicted"/>
<keyword evidence="8" id="KW-0969">Cilium</keyword>
<accession>A0A089LSE6</accession>
<dbReference type="HOGENOM" id="CLU_105734_1_0_9"/>
<dbReference type="OrthoDB" id="2376965at2"/>
<dbReference type="Proteomes" id="UP000029507">
    <property type="component" value="Chromosome"/>
</dbReference>
<dbReference type="RefSeq" id="WP_038696719.1">
    <property type="nucleotide sequence ID" value="NZ_CP009286.1"/>
</dbReference>
<evidence type="ECO:0000256" key="6">
    <source>
        <dbReference type="SAM" id="MobiDB-lite"/>
    </source>
</evidence>
<dbReference type="GO" id="GO:0044781">
    <property type="term" value="P:bacterial-type flagellum organization"/>
    <property type="evidence" value="ECO:0007669"/>
    <property type="project" value="InterPro"/>
</dbReference>
<protein>
    <submittedName>
        <fullName evidence="8">Flagellar protein</fullName>
    </submittedName>
</protein>
<evidence type="ECO:0000256" key="1">
    <source>
        <dbReference type="ARBA" id="ARBA00004236"/>
    </source>
</evidence>
<keyword evidence="4 7" id="KW-1133">Transmembrane helix</keyword>
<evidence type="ECO:0000256" key="3">
    <source>
        <dbReference type="ARBA" id="ARBA00022692"/>
    </source>
</evidence>
<keyword evidence="8" id="KW-0282">Flagellum</keyword>
<feature type="transmembrane region" description="Helical" evidence="7">
    <location>
        <begin position="16"/>
        <end position="38"/>
    </location>
</feature>
<evidence type="ECO:0000256" key="2">
    <source>
        <dbReference type="ARBA" id="ARBA00022475"/>
    </source>
</evidence>
<keyword evidence="9" id="KW-1185">Reference proteome</keyword>
<feature type="region of interest" description="Disordered" evidence="6">
    <location>
        <begin position="151"/>
        <end position="174"/>
    </location>
</feature>